<dbReference type="Pfam" id="PF00675">
    <property type="entry name" value="Peptidase_M16"/>
    <property type="match status" value="1"/>
</dbReference>
<feature type="non-terminal residue" evidence="4">
    <location>
        <position position="311"/>
    </location>
</feature>
<dbReference type="Gene3D" id="3.30.830.10">
    <property type="entry name" value="Metalloenzyme, LuxS/M16 peptidase-like"/>
    <property type="match status" value="2"/>
</dbReference>
<dbReference type="GO" id="GO:0046872">
    <property type="term" value="F:metal ion binding"/>
    <property type="evidence" value="ECO:0007669"/>
    <property type="project" value="InterPro"/>
</dbReference>
<dbReference type="PANTHER" id="PTHR11851:SF49">
    <property type="entry name" value="MITOCHONDRIAL-PROCESSING PEPTIDASE SUBUNIT ALPHA"/>
    <property type="match status" value="1"/>
</dbReference>
<dbReference type="SUPFAM" id="SSF63411">
    <property type="entry name" value="LuxS/MPP-like metallohydrolase"/>
    <property type="match status" value="2"/>
</dbReference>
<dbReference type="AlphaFoldDB" id="A0A7V5HMN5"/>
<evidence type="ECO:0000313" key="4">
    <source>
        <dbReference type="EMBL" id="HHF53058.1"/>
    </source>
</evidence>
<dbReference type="InterPro" id="IPR050361">
    <property type="entry name" value="MPP/UQCRC_Complex"/>
</dbReference>
<dbReference type="InterPro" id="IPR011765">
    <property type="entry name" value="Pept_M16_N"/>
</dbReference>
<sequence>MKKIKFKRGILENGLKVLVHEDHTNPIVAFTIFYEVGSRYEHIGITGVSHILEHMMYRGTKRIEPEAFSRIIGKLGGEDNAFTTKDFTAFYSIVPRDKIEIPIELESDRMYNLIFQGFEEELKVIKEERLWRTENNPFGLLWEKFWATAFEVHPYRNPVIGWMTDLENITLKAVKEFYKSFYTPQHAIAIFAGDISFEEAFKLTEKYFNKENKKNSEERIIPQEPEQMGEKRVYLEKENGNPVIAVGYKIPQFSHPDNPVLTLLSDVLGDGKSSILMRKLVYEREVFSGITAENYALKDPGLFVIYGSPVN</sequence>
<gene>
    <name evidence="4" type="ORF">ENL43_01675</name>
</gene>
<proteinExistence type="inferred from homology"/>
<dbReference type="EMBL" id="DRTX01000093">
    <property type="protein sequence ID" value="HHF53058.1"/>
    <property type="molecule type" value="Genomic_DNA"/>
</dbReference>
<evidence type="ECO:0000256" key="1">
    <source>
        <dbReference type="ARBA" id="ARBA00007261"/>
    </source>
</evidence>
<dbReference type="Proteomes" id="UP000886050">
    <property type="component" value="Unassembled WGS sequence"/>
</dbReference>
<feature type="domain" description="Peptidase M16 C-terminal" evidence="3">
    <location>
        <begin position="168"/>
        <end position="308"/>
    </location>
</feature>
<comment type="similarity">
    <text evidence="1">Belongs to the peptidase M16 family.</text>
</comment>
<feature type="domain" description="Peptidase M16 N-terminal" evidence="2">
    <location>
        <begin position="16"/>
        <end position="160"/>
    </location>
</feature>
<organism evidence="4">
    <name type="scientific">candidate division WOR-3 bacterium</name>
    <dbReference type="NCBI Taxonomy" id="2052148"/>
    <lineage>
        <taxon>Bacteria</taxon>
        <taxon>Bacteria division WOR-3</taxon>
    </lineage>
</organism>
<dbReference type="Pfam" id="PF05193">
    <property type="entry name" value="Peptidase_M16_C"/>
    <property type="match status" value="1"/>
</dbReference>
<reference evidence="4" key="1">
    <citation type="journal article" date="2020" name="mSystems">
        <title>Genome- and Community-Level Interaction Insights into Carbon Utilization and Element Cycling Functions of Hydrothermarchaeota in Hydrothermal Sediment.</title>
        <authorList>
            <person name="Zhou Z."/>
            <person name="Liu Y."/>
            <person name="Xu W."/>
            <person name="Pan J."/>
            <person name="Luo Z.H."/>
            <person name="Li M."/>
        </authorList>
    </citation>
    <scope>NUCLEOTIDE SEQUENCE [LARGE SCALE GENOMIC DNA]</scope>
    <source>
        <strain evidence="4">HyVt-96</strain>
    </source>
</reference>
<comment type="caution">
    <text evidence="4">The sequence shown here is derived from an EMBL/GenBank/DDBJ whole genome shotgun (WGS) entry which is preliminary data.</text>
</comment>
<evidence type="ECO:0000259" key="3">
    <source>
        <dbReference type="Pfam" id="PF05193"/>
    </source>
</evidence>
<protein>
    <submittedName>
        <fullName evidence="4">Insulinase family protein</fullName>
    </submittedName>
</protein>
<dbReference type="PANTHER" id="PTHR11851">
    <property type="entry name" value="METALLOPROTEASE"/>
    <property type="match status" value="1"/>
</dbReference>
<dbReference type="InterPro" id="IPR007863">
    <property type="entry name" value="Peptidase_M16_C"/>
</dbReference>
<evidence type="ECO:0000259" key="2">
    <source>
        <dbReference type="Pfam" id="PF00675"/>
    </source>
</evidence>
<name>A0A7V5HMN5_UNCW3</name>
<dbReference type="InterPro" id="IPR011249">
    <property type="entry name" value="Metalloenz_LuxS/M16"/>
</dbReference>
<accession>A0A7V5HMN5</accession>